<dbReference type="SUPFAM" id="SSF51556">
    <property type="entry name" value="Metallo-dependent hydrolases"/>
    <property type="match status" value="1"/>
</dbReference>
<evidence type="ECO:0000313" key="4">
    <source>
        <dbReference type="EMBL" id="OUP60916.1"/>
    </source>
</evidence>
<evidence type="ECO:0000256" key="3">
    <source>
        <dbReference type="PIRSR" id="PIRSR005902-1"/>
    </source>
</evidence>
<dbReference type="GO" id="GO:0004536">
    <property type="term" value="F:DNA nuclease activity"/>
    <property type="evidence" value="ECO:0007669"/>
    <property type="project" value="InterPro"/>
</dbReference>
<dbReference type="InterPro" id="IPR032466">
    <property type="entry name" value="Metal_Hydrolase"/>
</dbReference>
<dbReference type="GO" id="GO:0046872">
    <property type="term" value="F:metal ion binding"/>
    <property type="evidence" value="ECO:0007669"/>
    <property type="project" value="UniProtKB-KW"/>
</dbReference>
<dbReference type="Proteomes" id="UP000195447">
    <property type="component" value="Unassembled WGS sequence"/>
</dbReference>
<accession>A0A1Y4LWB5</accession>
<dbReference type="InterPro" id="IPR001130">
    <property type="entry name" value="TatD-like"/>
</dbReference>
<dbReference type="PANTHER" id="PTHR46124">
    <property type="entry name" value="D-AMINOACYL-TRNA DEACYLASE"/>
    <property type="match status" value="1"/>
</dbReference>
<proteinExistence type="predicted"/>
<gene>
    <name evidence="4" type="ORF">B5F14_05035</name>
</gene>
<evidence type="ECO:0000313" key="5">
    <source>
        <dbReference type="Proteomes" id="UP000195447"/>
    </source>
</evidence>
<dbReference type="Pfam" id="PF01026">
    <property type="entry name" value="TatD_DNase"/>
    <property type="match status" value="1"/>
</dbReference>
<evidence type="ECO:0008006" key="6">
    <source>
        <dbReference type="Google" id="ProtNLM"/>
    </source>
</evidence>
<sequence length="251" mass="29120">MYTDSHCHITEDRLYERIDEVLKNMHEVSNCMIMCTNETEFKRALALKETRPHFKIAFGWFPQDAKDITEKHIQILQKAIDSNQIDCLGEIGLDYYWDKSFINEQKELFIKQIQMANHANLPISIHMREATKDCLDILREHAKTKVIFHCFSGSKETMNECLKMGAYISFAGPITFKNNRQGVECATLCPLDKILTETDSPYLTPVPYRGKTNEPKYVEFTTKKICELKEIDVETLCAQISNNFQSLFKEA</sequence>
<feature type="binding site" evidence="3">
    <location>
        <position position="6"/>
    </location>
    <ligand>
        <name>a divalent metal cation</name>
        <dbReference type="ChEBI" id="CHEBI:60240"/>
        <label>1</label>
    </ligand>
</feature>
<dbReference type="RefSeq" id="WP_087158545.1">
    <property type="nucleotide sequence ID" value="NZ_NFKM01000008.1"/>
</dbReference>
<keyword evidence="1 3" id="KW-0479">Metal-binding</keyword>
<dbReference type="InterPro" id="IPR015991">
    <property type="entry name" value="TatD/YcfH-like"/>
</dbReference>
<dbReference type="GO" id="GO:0016788">
    <property type="term" value="F:hydrolase activity, acting on ester bonds"/>
    <property type="evidence" value="ECO:0007669"/>
    <property type="project" value="InterPro"/>
</dbReference>
<evidence type="ECO:0000256" key="1">
    <source>
        <dbReference type="ARBA" id="ARBA00022723"/>
    </source>
</evidence>
<evidence type="ECO:0000256" key="2">
    <source>
        <dbReference type="ARBA" id="ARBA00022801"/>
    </source>
</evidence>
<feature type="binding site" evidence="3">
    <location>
        <position position="126"/>
    </location>
    <ligand>
        <name>a divalent metal cation</name>
        <dbReference type="ChEBI" id="CHEBI:60240"/>
        <label>2</label>
    </ligand>
</feature>
<dbReference type="AlphaFoldDB" id="A0A1Y4LWB5"/>
<dbReference type="FunFam" id="3.20.20.140:FF:000005">
    <property type="entry name" value="TatD family hydrolase"/>
    <property type="match status" value="1"/>
</dbReference>
<feature type="binding site" evidence="3">
    <location>
        <position position="149"/>
    </location>
    <ligand>
        <name>a divalent metal cation</name>
        <dbReference type="ChEBI" id="CHEBI:60240"/>
        <label>2</label>
    </ligand>
</feature>
<feature type="binding site" evidence="3">
    <location>
        <position position="199"/>
    </location>
    <ligand>
        <name>a divalent metal cation</name>
        <dbReference type="ChEBI" id="CHEBI:60240"/>
        <label>1</label>
    </ligand>
</feature>
<dbReference type="PANTHER" id="PTHR46124:SF2">
    <property type="entry name" value="D-AMINOACYL-TRNA DEACYLASE"/>
    <property type="match status" value="1"/>
</dbReference>
<comment type="caution">
    <text evidence="4">The sequence shown here is derived from an EMBL/GenBank/DDBJ whole genome shotgun (WGS) entry which is preliminary data.</text>
</comment>
<feature type="binding site" evidence="3">
    <location>
        <position position="90"/>
    </location>
    <ligand>
        <name>a divalent metal cation</name>
        <dbReference type="ChEBI" id="CHEBI:60240"/>
        <label>1</label>
    </ligand>
</feature>
<keyword evidence="2" id="KW-0378">Hydrolase</keyword>
<dbReference type="NCBIfam" id="TIGR00010">
    <property type="entry name" value="YchF/TatD family DNA exonuclease"/>
    <property type="match status" value="1"/>
</dbReference>
<organism evidence="4 5">
    <name type="scientific">Faecalitalea cylindroides</name>
    <dbReference type="NCBI Taxonomy" id="39483"/>
    <lineage>
        <taxon>Bacteria</taxon>
        <taxon>Bacillati</taxon>
        <taxon>Bacillota</taxon>
        <taxon>Erysipelotrichia</taxon>
        <taxon>Erysipelotrichales</taxon>
        <taxon>Erysipelotrichaceae</taxon>
        <taxon>Faecalitalea</taxon>
    </lineage>
</organism>
<reference evidence="5" key="1">
    <citation type="submission" date="2017-04" db="EMBL/GenBank/DDBJ databases">
        <title>Function of individual gut microbiota members based on whole genome sequencing of pure cultures obtained from chicken caecum.</title>
        <authorList>
            <person name="Medvecky M."/>
            <person name="Cejkova D."/>
            <person name="Polansky O."/>
            <person name="Karasova D."/>
            <person name="Kubasova T."/>
            <person name="Cizek A."/>
            <person name="Rychlik I."/>
        </authorList>
    </citation>
    <scope>NUCLEOTIDE SEQUENCE [LARGE SCALE GENOMIC DNA]</scope>
    <source>
        <strain evidence="5">An178</strain>
    </source>
</reference>
<dbReference type="PIRSF" id="PIRSF005902">
    <property type="entry name" value="DNase_TatD"/>
    <property type="match status" value="1"/>
</dbReference>
<feature type="binding site" evidence="3">
    <location>
        <position position="8"/>
    </location>
    <ligand>
        <name>a divalent metal cation</name>
        <dbReference type="ChEBI" id="CHEBI:60240"/>
        <label>1</label>
    </ligand>
</feature>
<protein>
    <recommendedName>
        <fullName evidence="6">Hydrolase TatD</fullName>
    </recommendedName>
</protein>
<dbReference type="CDD" id="cd01310">
    <property type="entry name" value="TatD_DNAse"/>
    <property type="match status" value="1"/>
</dbReference>
<keyword evidence="5" id="KW-1185">Reference proteome</keyword>
<dbReference type="Gene3D" id="3.20.20.140">
    <property type="entry name" value="Metal-dependent hydrolases"/>
    <property type="match status" value="1"/>
</dbReference>
<name>A0A1Y4LWB5_9FIRM</name>
<dbReference type="EMBL" id="NFKM01000008">
    <property type="protein sequence ID" value="OUP60916.1"/>
    <property type="molecule type" value="Genomic_DNA"/>
</dbReference>
<dbReference type="GO" id="GO:0005829">
    <property type="term" value="C:cytosol"/>
    <property type="evidence" value="ECO:0007669"/>
    <property type="project" value="TreeGrafter"/>
</dbReference>